<protein>
    <submittedName>
        <fullName evidence="3">Smr/MutS family protein</fullName>
    </submittedName>
</protein>
<feature type="domain" description="Smr" evidence="2">
    <location>
        <begin position="103"/>
        <end position="183"/>
    </location>
</feature>
<dbReference type="Gene3D" id="3.30.1370.110">
    <property type="match status" value="1"/>
</dbReference>
<dbReference type="SUPFAM" id="SSF160443">
    <property type="entry name" value="SMR domain-like"/>
    <property type="match status" value="1"/>
</dbReference>
<sequence>MARHRPPPGDDISDDSDDAALFRSAIGPVRELPPAALPPSRPRPRPGTRMADLDEAEAKGEFLRLLHEAPVEAGDTLRHRRDDVPARVLKRLAQGDYAAQDELDLHHASAAAAGSLLRRFLQDARDAGAHCVRVIHGKGLNSDGVPVLKNLCDRLLRQRGDVLAFHSAPAAQGGTGAVLVLLAPRRG</sequence>
<dbReference type="PROSITE" id="PS50828">
    <property type="entry name" value="SMR"/>
    <property type="match status" value="1"/>
</dbReference>
<keyword evidence="4" id="KW-1185">Reference proteome</keyword>
<comment type="caution">
    <text evidence="3">The sequence shown here is derived from an EMBL/GenBank/DDBJ whole genome shotgun (WGS) entry which is preliminary data.</text>
</comment>
<name>A0ABT6JGI3_9GAMM</name>
<organism evidence="3 4">
    <name type="scientific">Luteimonas rhizosphaericola</name>
    <dbReference type="NCBI Taxonomy" id="3042024"/>
    <lineage>
        <taxon>Bacteria</taxon>
        <taxon>Pseudomonadati</taxon>
        <taxon>Pseudomonadota</taxon>
        <taxon>Gammaproteobacteria</taxon>
        <taxon>Lysobacterales</taxon>
        <taxon>Lysobacteraceae</taxon>
        <taxon>Luteimonas</taxon>
    </lineage>
</organism>
<accession>A0ABT6JGI3</accession>
<evidence type="ECO:0000259" key="2">
    <source>
        <dbReference type="PROSITE" id="PS50828"/>
    </source>
</evidence>
<evidence type="ECO:0000313" key="3">
    <source>
        <dbReference type="EMBL" id="MDH5829543.1"/>
    </source>
</evidence>
<dbReference type="EMBL" id="JARXRN010000016">
    <property type="protein sequence ID" value="MDH5829543.1"/>
    <property type="molecule type" value="Genomic_DNA"/>
</dbReference>
<dbReference type="Proteomes" id="UP001156831">
    <property type="component" value="Unassembled WGS sequence"/>
</dbReference>
<dbReference type="SMART" id="SM00463">
    <property type="entry name" value="SMR"/>
    <property type="match status" value="1"/>
</dbReference>
<dbReference type="Pfam" id="PF01713">
    <property type="entry name" value="Smr"/>
    <property type="match status" value="1"/>
</dbReference>
<dbReference type="PANTHER" id="PTHR35562">
    <property type="entry name" value="DNA ENDONUCLEASE SMRA-RELATED"/>
    <property type="match status" value="1"/>
</dbReference>
<feature type="region of interest" description="Disordered" evidence="1">
    <location>
        <begin position="1"/>
        <end position="50"/>
    </location>
</feature>
<reference evidence="3 4" key="1">
    <citation type="submission" date="2023-04" db="EMBL/GenBank/DDBJ databases">
        <title>Luteimonas sp. M1R5S18.</title>
        <authorList>
            <person name="Sun J.-Q."/>
        </authorList>
    </citation>
    <scope>NUCLEOTIDE SEQUENCE [LARGE SCALE GENOMIC DNA]</scope>
    <source>
        <strain evidence="3 4">M1R5S18</strain>
    </source>
</reference>
<proteinExistence type="predicted"/>
<dbReference type="InterPro" id="IPR036063">
    <property type="entry name" value="Smr_dom_sf"/>
</dbReference>
<dbReference type="InterPro" id="IPR002625">
    <property type="entry name" value="Smr_dom"/>
</dbReference>
<gene>
    <name evidence="3" type="ORF">QFW80_03290</name>
</gene>
<evidence type="ECO:0000313" key="4">
    <source>
        <dbReference type="Proteomes" id="UP001156831"/>
    </source>
</evidence>
<dbReference type="PANTHER" id="PTHR35562:SF2">
    <property type="entry name" value="DNA ENDONUCLEASE SMRA-RELATED"/>
    <property type="match status" value="1"/>
</dbReference>
<dbReference type="RefSeq" id="WP_280599727.1">
    <property type="nucleotide sequence ID" value="NZ_JARXRN010000016.1"/>
</dbReference>
<evidence type="ECO:0000256" key="1">
    <source>
        <dbReference type="SAM" id="MobiDB-lite"/>
    </source>
</evidence>